<sequence length="137" mass="15475">MAKIFFDTAPFIYLVENHSSYYQKVADYLTQSLTDNALLETSVLTYTEFCAKPEQLGRPDLLLDFDDLLRDFDFQMREINLATATLAYQLQARYSGLKGVDAMQVATAVNSGCDVFLTNDKGLKDIREIQVLVVAEL</sequence>
<dbReference type="Pfam" id="PF01850">
    <property type="entry name" value="PIN"/>
    <property type="match status" value="1"/>
</dbReference>
<accession>A0A939ET17</accession>
<protein>
    <submittedName>
        <fullName evidence="2">PIN domain-containing protein</fullName>
    </submittedName>
</protein>
<dbReference type="Gene3D" id="3.40.50.1010">
    <property type="entry name" value="5'-nuclease"/>
    <property type="match status" value="1"/>
</dbReference>
<dbReference type="RefSeq" id="WP_206980101.1">
    <property type="nucleotide sequence ID" value="NZ_JAFLQZ010000001.1"/>
</dbReference>
<evidence type="ECO:0000313" key="3">
    <source>
        <dbReference type="Proteomes" id="UP000664144"/>
    </source>
</evidence>
<dbReference type="AlphaFoldDB" id="A0A939ET17"/>
<proteinExistence type="predicted"/>
<dbReference type="InterPro" id="IPR029060">
    <property type="entry name" value="PIN-like_dom_sf"/>
</dbReference>
<comment type="caution">
    <text evidence="2">The sequence shown here is derived from an EMBL/GenBank/DDBJ whole genome shotgun (WGS) entry which is preliminary data.</text>
</comment>
<organism evidence="2 3">
    <name type="scientific">Hymenobacter telluris</name>
    <dbReference type="NCBI Taxonomy" id="2816474"/>
    <lineage>
        <taxon>Bacteria</taxon>
        <taxon>Pseudomonadati</taxon>
        <taxon>Bacteroidota</taxon>
        <taxon>Cytophagia</taxon>
        <taxon>Cytophagales</taxon>
        <taxon>Hymenobacteraceae</taxon>
        <taxon>Hymenobacter</taxon>
    </lineage>
</organism>
<name>A0A939ET17_9BACT</name>
<evidence type="ECO:0000259" key="1">
    <source>
        <dbReference type="Pfam" id="PF01850"/>
    </source>
</evidence>
<dbReference type="Proteomes" id="UP000664144">
    <property type="component" value="Unassembled WGS sequence"/>
</dbReference>
<dbReference type="SUPFAM" id="SSF88723">
    <property type="entry name" value="PIN domain-like"/>
    <property type="match status" value="1"/>
</dbReference>
<reference evidence="2" key="1">
    <citation type="submission" date="2021-03" db="EMBL/GenBank/DDBJ databases">
        <authorList>
            <person name="Kim M.K."/>
        </authorList>
    </citation>
    <scope>NUCLEOTIDE SEQUENCE</scope>
    <source>
        <strain evidence="2">BT186</strain>
    </source>
</reference>
<keyword evidence="3" id="KW-1185">Reference proteome</keyword>
<evidence type="ECO:0000313" key="2">
    <source>
        <dbReference type="EMBL" id="MBO0356599.1"/>
    </source>
</evidence>
<dbReference type="EMBL" id="JAFLQZ010000001">
    <property type="protein sequence ID" value="MBO0356599.1"/>
    <property type="molecule type" value="Genomic_DNA"/>
</dbReference>
<gene>
    <name evidence="2" type="ORF">J0X19_01455</name>
</gene>
<dbReference type="InterPro" id="IPR002716">
    <property type="entry name" value="PIN_dom"/>
</dbReference>
<feature type="domain" description="PIN" evidence="1">
    <location>
        <begin position="4"/>
        <end position="127"/>
    </location>
</feature>